<dbReference type="InterPro" id="IPR037171">
    <property type="entry name" value="NagB/RpiA_transferase-like"/>
</dbReference>
<dbReference type="PROSITE" id="PS00894">
    <property type="entry name" value="HTH_DEOR_1"/>
    <property type="match status" value="1"/>
</dbReference>
<evidence type="ECO:0000256" key="3">
    <source>
        <dbReference type="ARBA" id="ARBA00023163"/>
    </source>
</evidence>
<gene>
    <name evidence="5" type="ORF">ACFQ03_20390</name>
</gene>
<dbReference type="GO" id="GO:0003677">
    <property type="term" value="F:DNA binding"/>
    <property type="evidence" value="ECO:0007669"/>
    <property type="project" value="UniProtKB-KW"/>
</dbReference>
<dbReference type="PANTHER" id="PTHR30363">
    <property type="entry name" value="HTH-TYPE TRANSCRIPTIONAL REGULATOR SRLR-RELATED"/>
    <property type="match status" value="1"/>
</dbReference>
<reference evidence="6" key="1">
    <citation type="journal article" date="2019" name="Int. J. Syst. Evol. Microbiol.">
        <title>The Global Catalogue of Microorganisms (GCM) 10K type strain sequencing project: providing services to taxonomists for standard genome sequencing and annotation.</title>
        <authorList>
            <consortium name="The Broad Institute Genomics Platform"/>
            <consortium name="The Broad Institute Genome Sequencing Center for Infectious Disease"/>
            <person name="Wu L."/>
            <person name="Ma J."/>
        </authorList>
    </citation>
    <scope>NUCLEOTIDE SEQUENCE [LARGE SCALE GENOMIC DNA]</scope>
    <source>
        <strain evidence="6">CCUG 57263</strain>
    </source>
</reference>
<accession>A0ABW3DGQ1</accession>
<evidence type="ECO:0000313" key="6">
    <source>
        <dbReference type="Proteomes" id="UP001597120"/>
    </source>
</evidence>
<dbReference type="EMBL" id="JBHTIU010000081">
    <property type="protein sequence ID" value="MFD0871503.1"/>
    <property type="molecule type" value="Genomic_DNA"/>
</dbReference>
<sequence>MIPKKRQEVILEMLKQQKTVSVSEIVQHLRISEMTARRDLEYLESHVHSVVRIRGGAQWMEDSMEVSNTYLNDRFHQQHSRNTEQKTAIGQLAASLVEDGETIIIDAGSTAIQLAKHLDGRRRLTAFVTAVNIAEELEDKEGITKFLVGGVFRSKTTTLVSPFIEQTLTNIYADKVFIGVTAVSLSHGFTCNDFLEADVKRHLTRSGKEIYWLVDSSKLNAIASFQITAMEGPHTIITDSGIDPDLKREIEQRCRVLVAERG</sequence>
<dbReference type="Proteomes" id="UP001597120">
    <property type="component" value="Unassembled WGS sequence"/>
</dbReference>
<dbReference type="InterPro" id="IPR014036">
    <property type="entry name" value="DeoR-like_C"/>
</dbReference>
<feature type="domain" description="HTH deoR-type" evidence="4">
    <location>
        <begin position="3"/>
        <end position="59"/>
    </location>
</feature>
<organism evidence="5 6">
    <name type="scientific">Paenibacillus residui</name>
    <dbReference type="NCBI Taxonomy" id="629724"/>
    <lineage>
        <taxon>Bacteria</taxon>
        <taxon>Bacillati</taxon>
        <taxon>Bacillota</taxon>
        <taxon>Bacilli</taxon>
        <taxon>Bacillales</taxon>
        <taxon>Paenibacillaceae</taxon>
        <taxon>Paenibacillus</taxon>
    </lineage>
</organism>
<protein>
    <submittedName>
        <fullName evidence="5">DeoR/GlpR family DNA-binding transcription regulator</fullName>
    </submittedName>
</protein>
<dbReference type="PROSITE" id="PS51000">
    <property type="entry name" value="HTH_DEOR_2"/>
    <property type="match status" value="1"/>
</dbReference>
<dbReference type="InterPro" id="IPR036388">
    <property type="entry name" value="WH-like_DNA-bd_sf"/>
</dbReference>
<dbReference type="Pfam" id="PF08220">
    <property type="entry name" value="HTH_DeoR"/>
    <property type="match status" value="1"/>
</dbReference>
<dbReference type="InterPro" id="IPR001034">
    <property type="entry name" value="DeoR_HTH"/>
</dbReference>
<dbReference type="SUPFAM" id="SSF46785">
    <property type="entry name" value="Winged helix' DNA-binding domain"/>
    <property type="match status" value="1"/>
</dbReference>
<evidence type="ECO:0000256" key="1">
    <source>
        <dbReference type="ARBA" id="ARBA00023015"/>
    </source>
</evidence>
<dbReference type="RefSeq" id="WP_379290549.1">
    <property type="nucleotide sequence ID" value="NZ_JBHTIU010000081.1"/>
</dbReference>
<keyword evidence="2 5" id="KW-0238">DNA-binding</keyword>
<comment type="caution">
    <text evidence="5">The sequence shown here is derived from an EMBL/GenBank/DDBJ whole genome shotgun (WGS) entry which is preliminary data.</text>
</comment>
<dbReference type="InterPro" id="IPR036390">
    <property type="entry name" value="WH_DNA-bd_sf"/>
</dbReference>
<dbReference type="InterPro" id="IPR050313">
    <property type="entry name" value="Carb_Metab_HTH_regulators"/>
</dbReference>
<keyword evidence="3" id="KW-0804">Transcription</keyword>
<dbReference type="Gene3D" id="1.10.10.10">
    <property type="entry name" value="Winged helix-like DNA-binding domain superfamily/Winged helix DNA-binding domain"/>
    <property type="match status" value="1"/>
</dbReference>
<dbReference type="PANTHER" id="PTHR30363:SF44">
    <property type="entry name" value="AGA OPERON TRANSCRIPTIONAL REPRESSOR-RELATED"/>
    <property type="match status" value="1"/>
</dbReference>
<evidence type="ECO:0000313" key="5">
    <source>
        <dbReference type="EMBL" id="MFD0871503.1"/>
    </source>
</evidence>
<evidence type="ECO:0000256" key="2">
    <source>
        <dbReference type="ARBA" id="ARBA00023125"/>
    </source>
</evidence>
<name>A0ABW3DGQ1_9BACL</name>
<evidence type="ECO:0000259" key="4">
    <source>
        <dbReference type="PROSITE" id="PS51000"/>
    </source>
</evidence>
<dbReference type="InterPro" id="IPR018356">
    <property type="entry name" value="Tscrpt_reg_HTH_DeoR_CS"/>
</dbReference>
<dbReference type="Gene3D" id="3.30.750.70">
    <property type="entry name" value="4-hydroxybutyrate coenzyme like domains"/>
    <property type="match status" value="1"/>
</dbReference>
<dbReference type="SMART" id="SM01134">
    <property type="entry name" value="DeoRC"/>
    <property type="match status" value="1"/>
</dbReference>
<proteinExistence type="predicted"/>
<keyword evidence="1" id="KW-0805">Transcription regulation</keyword>
<dbReference type="Pfam" id="PF00455">
    <property type="entry name" value="DeoRC"/>
    <property type="match status" value="1"/>
</dbReference>
<dbReference type="SMART" id="SM00420">
    <property type="entry name" value="HTH_DEOR"/>
    <property type="match status" value="1"/>
</dbReference>
<keyword evidence="6" id="KW-1185">Reference proteome</keyword>
<dbReference type="SUPFAM" id="SSF100950">
    <property type="entry name" value="NagB/RpiA/CoA transferase-like"/>
    <property type="match status" value="1"/>
</dbReference>